<protein>
    <submittedName>
        <fullName evidence="3">Uncharacterized protein</fullName>
    </submittedName>
</protein>
<dbReference type="SUPFAM" id="SSF50965">
    <property type="entry name" value="Galactose oxidase, central domain"/>
    <property type="match status" value="1"/>
</dbReference>
<dbReference type="InterPro" id="IPR011043">
    <property type="entry name" value="Gal_Oxase/kelch_b-propeller"/>
</dbReference>
<keyword evidence="2" id="KW-0812">Transmembrane</keyword>
<keyword evidence="2" id="KW-1133">Transmembrane helix</keyword>
<evidence type="ECO:0000313" key="4">
    <source>
        <dbReference type="Proteomes" id="UP001194580"/>
    </source>
</evidence>
<feature type="region of interest" description="Disordered" evidence="1">
    <location>
        <begin position="156"/>
        <end position="182"/>
    </location>
</feature>
<evidence type="ECO:0000256" key="2">
    <source>
        <dbReference type="SAM" id="Phobius"/>
    </source>
</evidence>
<name>A0AAD4D198_9FUNG</name>
<dbReference type="EMBL" id="JAAAIL010003046">
    <property type="protein sequence ID" value="KAG0252762.1"/>
    <property type="molecule type" value="Genomic_DNA"/>
</dbReference>
<feature type="non-terminal residue" evidence="3">
    <location>
        <position position="1"/>
    </location>
</feature>
<feature type="region of interest" description="Disordered" evidence="1">
    <location>
        <begin position="88"/>
        <end position="119"/>
    </location>
</feature>
<proteinExistence type="predicted"/>
<dbReference type="Gene3D" id="2.120.10.80">
    <property type="entry name" value="Kelch-type beta propeller"/>
    <property type="match status" value="1"/>
</dbReference>
<accession>A0AAD4D198</accession>
<feature type="compositionally biased region" description="Basic and acidic residues" evidence="1">
    <location>
        <begin position="157"/>
        <end position="170"/>
    </location>
</feature>
<comment type="caution">
    <text evidence="3">The sequence shown here is derived from an EMBL/GenBank/DDBJ whole genome shotgun (WGS) entry which is preliminary data.</text>
</comment>
<keyword evidence="4" id="KW-1185">Reference proteome</keyword>
<gene>
    <name evidence="3" type="ORF">BGZ95_006534</name>
</gene>
<dbReference type="Proteomes" id="UP001194580">
    <property type="component" value="Unassembled WGS sequence"/>
</dbReference>
<organism evidence="3 4">
    <name type="scientific">Linnemannia exigua</name>
    <dbReference type="NCBI Taxonomy" id="604196"/>
    <lineage>
        <taxon>Eukaryota</taxon>
        <taxon>Fungi</taxon>
        <taxon>Fungi incertae sedis</taxon>
        <taxon>Mucoromycota</taxon>
        <taxon>Mortierellomycotina</taxon>
        <taxon>Mortierellomycetes</taxon>
        <taxon>Mortierellales</taxon>
        <taxon>Mortierellaceae</taxon>
        <taxon>Linnemannia</taxon>
    </lineage>
</organism>
<evidence type="ECO:0000313" key="3">
    <source>
        <dbReference type="EMBL" id="KAG0252762.1"/>
    </source>
</evidence>
<evidence type="ECO:0000256" key="1">
    <source>
        <dbReference type="SAM" id="MobiDB-lite"/>
    </source>
</evidence>
<reference evidence="3" key="1">
    <citation type="journal article" date="2020" name="Fungal Divers.">
        <title>Resolving the Mortierellaceae phylogeny through synthesis of multi-gene phylogenetics and phylogenomics.</title>
        <authorList>
            <person name="Vandepol N."/>
            <person name="Liber J."/>
            <person name="Desiro A."/>
            <person name="Na H."/>
            <person name="Kennedy M."/>
            <person name="Barry K."/>
            <person name="Grigoriev I.V."/>
            <person name="Miller A.N."/>
            <person name="O'Donnell K."/>
            <person name="Stajich J.E."/>
            <person name="Bonito G."/>
        </authorList>
    </citation>
    <scope>NUCLEOTIDE SEQUENCE</scope>
    <source>
        <strain evidence="3">NRRL 28262</strain>
    </source>
</reference>
<sequence length="341" mass="37718">DDGTKVVVYGGYLWNATTAGDLWVLDVLTGVWSQGLPGPKRMNAVCTIAGDQFLLWGGMTEQSNVLASSEMVIYNLTSSKYMKQYIPPALYKDRKPPPRRTKANAPLEPNNPTANNNDDVDKSPLLVGAAVGGIVAGLVLLGVLLVSEARRITGLHDQQEGAQGRRERPKNNPQQTSEDDELKKRLEMLERRQKEIDQTRQLLVQKHQQSNPIPSLSQKRAPTADVENSAEVIMLPVLPQRLSPNTVYSTCYSPESLDSRRTVQAVLGPVEMFQSDSYADDVPREEGEMAQETIEPMYGPCSPLNCAIPDLVYELSPDVGMDWARQQQINNPHAIPNLAED</sequence>
<feature type="transmembrane region" description="Helical" evidence="2">
    <location>
        <begin position="125"/>
        <end position="146"/>
    </location>
</feature>
<dbReference type="InterPro" id="IPR015915">
    <property type="entry name" value="Kelch-typ_b-propeller"/>
</dbReference>
<dbReference type="AlphaFoldDB" id="A0AAD4D198"/>
<keyword evidence="2" id="KW-0472">Membrane</keyword>